<dbReference type="PANTHER" id="PTHR36844">
    <property type="entry name" value="PROTEASE PRSW"/>
    <property type="match status" value="1"/>
</dbReference>
<feature type="transmembrane region" description="Helical" evidence="1">
    <location>
        <begin position="236"/>
        <end position="256"/>
    </location>
</feature>
<dbReference type="GO" id="GO:0006508">
    <property type="term" value="P:proteolysis"/>
    <property type="evidence" value="ECO:0007669"/>
    <property type="project" value="UniProtKB-KW"/>
</dbReference>
<feature type="transmembrane region" description="Helical" evidence="1">
    <location>
        <begin position="36"/>
        <end position="60"/>
    </location>
</feature>
<dbReference type="Pfam" id="PF13367">
    <property type="entry name" value="PrsW-protease"/>
    <property type="match status" value="1"/>
</dbReference>
<keyword evidence="2" id="KW-0645">Protease</keyword>
<name>A0ABU5E957_9PROT</name>
<gene>
    <name evidence="2" type="ORF">SMD27_07520</name>
</gene>
<feature type="transmembrane region" description="Helical" evidence="1">
    <location>
        <begin position="80"/>
        <end position="107"/>
    </location>
</feature>
<keyword evidence="1" id="KW-0812">Transmembrane</keyword>
<dbReference type="Proteomes" id="UP001279642">
    <property type="component" value="Unassembled WGS sequence"/>
</dbReference>
<evidence type="ECO:0000256" key="1">
    <source>
        <dbReference type="SAM" id="Phobius"/>
    </source>
</evidence>
<feature type="transmembrane region" description="Helical" evidence="1">
    <location>
        <begin position="160"/>
        <end position="181"/>
    </location>
</feature>
<sequence>MIAHQMWLPFAVVIFISGLYVLLFRRLFPYPVSGRLALLAFAANIAFVLAGVALFATTGLGTNLTSALQRDLQAAHDLQASLSLAFIYAALPEEALKIGIVALLLKCGTSRLRHPSDGFQLLLSAALGFALIESCIYVYVLGDQAELSRSLLAFALLRGALGALLHSLLAMVAGYFLLSLWPARGNRWLWLAAAYIAAVILHAAFDGSLLNLIFQGDGATDGDVTSGLETIDPRSIAVPAVVWMISTVVLVIFGLWGLRTALQRTTEGTIASRRWQYAGLAMIILAALLFIVPAKLTASETFETALAPAFGAILFVIGLIMAMKRERAGRYPS</sequence>
<feature type="transmembrane region" description="Helical" evidence="1">
    <location>
        <begin position="119"/>
        <end position="140"/>
    </location>
</feature>
<keyword evidence="1" id="KW-0472">Membrane</keyword>
<protein>
    <submittedName>
        <fullName evidence="2">PrsW family glutamic-type intramembrane protease</fullName>
        <ecNumber evidence="2">3.4.-.-</ecNumber>
    </submittedName>
</protein>
<feature type="transmembrane region" description="Helical" evidence="1">
    <location>
        <begin position="277"/>
        <end position="298"/>
    </location>
</feature>
<feature type="transmembrane region" description="Helical" evidence="1">
    <location>
        <begin position="188"/>
        <end position="205"/>
    </location>
</feature>
<dbReference type="RefSeq" id="WP_320507753.1">
    <property type="nucleotide sequence ID" value="NZ_JAXCLW010000002.1"/>
</dbReference>
<evidence type="ECO:0000313" key="2">
    <source>
        <dbReference type="EMBL" id="MDY0882686.1"/>
    </source>
</evidence>
<dbReference type="PANTHER" id="PTHR36844:SF1">
    <property type="entry name" value="PROTEASE PRSW"/>
    <property type="match status" value="1"/>
</dbReference>
<keyword evidence="2" id="KW-0378">Hydrolase</keyword>
<dbReference type="EMBL" id="JAXCLW010000002">
    <property type="protein sequence ID" value="MDY0882686.1"/>
    <property type="molecule type" value="Genomic_DNA"/>
</dbReference>
<accession>A0ABU5E957</accession>
<keyword evidence="3" id="KW-1185">Reference proteome</keyword>
<proteinExistence type="predicted"/>
<feature type="transmembrane region" description="Helical" evidence="1">
    <location>
        <begin position="304"/>
        <end position="323"/>
    </location>
</feature>
<evidence type="ECO:0000313" key="3">
    <source>
        <dbReference type="Proteomes" id="UP001279642"/>
    </source>
</evidence>
<dbReference type="InterPro" id="IPR026898">
    <property type="entry name" value="PrsW"/>
</dbReference>
<reference evidence="2 3" key="1">
    <citation type="journal article" date="2016" name="Antonie Van Leeuwenhoek">
        <title>Dongia soli sp. nov., isolated from soil from Dokdo, Korea.</title>
        <authorList>
            <person name="Kim D.U."/>
            <person name="Lee H."/>
            <person name="Kim H."/>
            <person name="Kim S.G."/>
            <person name="Ka J.O."/>
        </authorList>
    </citation>
    <scope>NUCLEOTIDE SEQUENCE [LARGE SCALE GENOMIC DNA]</scope>
    <source>
        <strain evidence="2 3">D78</strain>
    </source>
</reference>
<comment type="caution">
    <text evidence="2">The sequence shown here is derived from an EMBL/GenBank/DDBJ whole genome shotgun (WGS) entry which is preliminary data.</text>
</comment>
<dbReference type="GO" id="GO:0008233">
    <property type="term" value="F:peptidase activity"/>
    <property type="evidence" value="ECO:0007669"/>
    <property type="project" value="UniProtKB-KW"/>
</dbReference>
<keyword evidence="1" id="KW-1133">Transmembrane helix</keyword>
<organism evidence="2 3">
    <name type="scientific">Dongia soli</name>
    <dbReference type="NCBI Taxonomy" id="600628"/>
    <lineage>
        <taxon>Bacteria</taxon>
        <taxon>Pseudomonadati</taxon>
        <taxon>Pseudomonadota</taxon>
        <taxon>Alphaproteobacteria</taxon>
        <taxon>Rhodospirillales</taxon>
        <taxon>Dongiaceae</taxon>
        <taxon>Dongia</taxon>
    </lineage>
</organism>
<dbReference type="EC" id="3.4.-.-" evidence="2"/>
<feature type="transmembrane region" description="Helical" evidence="1">
    <location>
        <begin position="6"/>
        <end position="24"/>
    </location>
</feature>